<dbReference type="Pfam" id="PF20381">
    <property type="entry name" value="Rv1476"/>
    <property type="match status" value="1"/>
</dbReference>
<keyword evidence="1" id="KW-1133">Transmembrane helix</keyword>
<dbReference type="Proteomes" id="UP000186292">
    <property type="component" value="Unassembled WGS sequence"/>
</dbReference>
<evidence type="ECO:0000313" key="2">
    <source>
        <dbReference type="EMBL" id="SIS41728.1"/>
    </source>
</evidence>
<name>A0A1N7IX98_9CORY</name>
<organism evidence="2 3">
    <name type="scientific">Corynebacterium appendicis CIP 107643</name>
    <dbReference type="NCBI Taxonomy" id="1161099"/>
    <lineage>
        <taxon>Bacteria</taxon>
        <taxon>Bacillati</taxon>
        <taxon>Actinomycetota</taxon>
        <taxon>Actinomycetes</taxon>
        <taxon>Mycobacteriales</taxon>
        <taxon>Corynebacteriaceae</taxon>
        <taxon>Corynebacterium</taxon>
    </lineage>
</organism>
<dbReference type="STRING" id="1161099.SAMN05444817_102270"/>
<dbReference type="RefSeq" id="WP_076598576.1">
    <property type="nucleotide sequence ID" value="NZ_CP046976.1"/>
</dbReference>
<dbReference type="AlphaFoldDB" id="A0A1N7IX98"/>
<evidence type="ECO:0000256" key="1">
    <source>
        <dbReference type="SAM" id="Phobius"/>
    </source>
</evidence>
<proteinExistence type="predicted"/>
<dbReference type="EMBL" id="FTOF01000002">
    <property type="protein sequence ID" value="SIS41728.1"/>
    <property type="molecule type" value="Genomic_DNA"/>
</dbReference>
<dbReference type="InterPro" id="IPR046498">
    <property type="entry name" value="Rv1476-like"/>
</dbReference>
<sequence>MDPSAPDFDSLRAQLIDDAVAFGTDNPVNDALQADVLSALSDIRAGEAGAAGPAGRVGVVVLEQTGQPAGQLRDLAQDLKNVTDADAAFDTVIVRTPASTAAVSDSLSRAQVEKGQYALIGEPDYAEGLRAFSAEAGGFAVPWVLVTVMFSALVAIAAATSFLAATRDS</sequence>
<keyword evidence="3" id="KW-1185">Reference proteome</keyword>
<feature type="transmembrane region" description="Helical" evidence="1">
    <location>
        <begin position="140"/>
        <end position="165"/>
    </location>
</feature>
<gene>
    <name evidence="2" type="ORF">SAMN05444817_102270</name>
</gene>
<protein>
    <submittedName>
        <fullName evidence="2">Uncharacterized protein</fullName>
    </submittedName>
</protein>
<dbReference type="OrthoDB" id="4406842at2"/>
<reference evidence="3" key="1">
    <citation type="submission" date="2017-01" db="EMBL/GenBank/DDBJ databases">
        <authorList>
            <person name="Varghese N."/>
            <person name="Submissions S."/>
        </authorList>
    </citation>
    <scope>NUCLEOTIDE SEQUENCE [LARGE SCALE GENOMIC DNA]</scope>
    <source>
        <strain evidence="3">DSM 44531</strain>
    </source>
</reference>
<accession>A0A1N7IX98</accession>
<keyword evidence="1" id="KW-0472">Membrane</keyword>
<evidence type="ECO:0000313" key="3">
    <source>
        <dbReference type="Proteomes" id="UP000186292"/>
    </source>
</evidence>
<keyword evidence="1" id="KW-0812">Transmembrane</keyword>